<dbReference type="PRINTS" id="PR00302">
    <property type="entry name" value="LUPUSLA"/>
</dbReference>
<evidence type="ECO:0000259" key="8">
    <source>
        <dbReference type="PROSITE" id="PS51939"/>
    </source>
</evidence>
<dbReference type="GO" id="GO:0003729">
    <property type="term" value="F:mRNA binding"/>
    <property type="evidence" value="ECO:0007669"/>
    <property type="project" value="TreeGrafter"/>
</dbReference>
<evidence type="ECO:0008006" key="11">
    <source>
        <dbReference type="Google" id="ProtNLM"/>
    </source>
</evidence>
<dbReference type="Gene3D" id="3.30.70.330">
    <property type="match status" value="2"/>
</dbReference>
<evidence type="ECO:0000256" key="5">
    <source>
        <dbReference type="SAM" id="MobiDB-lite"/>
    </source>
</evidence>
<keyword evidence="10" id="KW-1185">Reference proteome</keyword>
<feature type="compositionally biased region" description="Gly residues" evidence="5">
    <location>
        <begin position="397"/>
        <end position="406"/>
    </location>
</feature>
<feature type="domain" description="HTH La-type RNA-binding" evidence="7">
    <location>
        <begin position="71"/>
        <end position="163"/>
    </location>
</feature>
<feature type="domain" description="RRM" evidence="6">
    <location>
        <begin position="175"/>
        <end position="247"/>
    </location>
</feature>
<feature type="region of interest" description="Disordered" evidence="5">
    <location>
        <begin position="382"/>
        <end position="429"/>
    </location>
</feature>
<feature type="compositionally biased region" description="Basic and acidic residues" evidence="5">
    <location>
        <begin position="10"/>
        <end position="37"/>
    </location>
</feature>
<feature type="compositionally biased region" description="Basic residues" evidence="5">
    <location>
        <begin position="382"/>
        <end position="396"/>
    </location>
</feature>
<dbReference type="GO" id="GO:0010494">
    <property type="term" value="C:cytoplasmic stress granule"/>
    <property type="evidence" value="ECO:0007669"/>
    <property type="project" value="TreeGrafter"/>
</dbReference>
<dbReference type="GO" id="GO:0045727">
    <property type="term" value="P:positive regulation of translation"/>
    <property type="evidence" value="ECO:0007669"/>
    <property type="project" value="TreeGrafter"/>
</dbReference>
<dbReference type="SUPFAM" id="SSF54928">
    <property type="entry name" value="RNA-binding domain, RBD"/>
    <property type="match status" value="1"/>
</dbReference>
<dbReference type="InterPro" id="IPR014886">
    <property type="entry name" value="La_xRRM"/>
</dbReference>
<dbReference type="PROSITE" id="PS50102">
    <property type="entry name" value="RRM"/>
    <property type="match status" value="1"/>
</dbReference>
<dbReference type="InterPro" id="IPR006630">
    <property type="entry name" value="La_HTH"/>
</dbReference>
<reference evidence="9 10" key="1">
    <citation type="submission" date="2024-03" db="EMBL/GenBank/DDBJ databases">
        <title>The genome assembly and annotation of the cricket Gryllus longicercus Weissman &amp; Gray.</title>
        <authorList>
            <person name="Szrajer S."/>
            <person name="Gray D."/>
            <person name="Ylla G."/>
        </authorList>
    </citation>
    <scope>NUCLEOTIDE SEQUENCE [LARGE SCALE GENOMIC DNA]</scope>
    <source>
        <strain evidence="9">DAG 2021-001</strain>
        <tissue evidence="9">Whole body minus gut</tissue>
    </source>
</reference>
<dbReference type="InterPro" id="IPR045180">
    <property type="entry name" value="La_dom_prot"/>
</dbReference>
<dbReference type="PROSITE" id="PS50961">
    <property type="entry name" value="HTH_LA"/>
    <property type="match status" value="1"/>
</dbReference>
<evidence type="ECO:0000256" key="2">
    <source>
        <dbReference type="ARBA" id="ARBA00022884"/>
    </source>
</evidence>
<dbReference type="GO" id="GO:1990904">
    <property type="term" value="C:ribonucleoprotein complex"/>
    <property type="evidence" value="ECO:0007669"/>
    <property type="project" value="UniProtKB-UniRule"/>
</dbReference>
<organism evidence="9 10">
    <name type="scientific">Gryllus longicercus</name>
    <dbReference type="NCBI Taxonomy" id="2509291"/>
    <lineage>
        <taxon>Eukaryota</taxon>
        <taxon>Metazoa</taxon>
        <taxon>Ecdysozoa</taxon>
        <taxon>Arthropoda</taxon>
        <taxon>Hexapoda</taxon>
        <taxon>Insecta</taxon>
        <taxon>Pterygota</taxon>
        <taxon>Neoptera</taxon>
        <taxon>Polyneoptera</taxon>
        <taxon>Orthoptera</taxon>
        <taxon>Ensifera</taxon>
        <taxon>Gryllidea</taxon>
        <taxon>Grylloidea</taxon>
        <taxon>Gryllidae</taxon>
        <taxon>Gryllinae</taxon>
        <taxon>Gryllus</taxon>
    </lineage>
</organism>
<dbReference type="AlphaFoldDB" id="A0AAN9Z9E2"/>
<dbReference type="Proteomes" id="UP001378592">
    <property type="component" value="Unassembled WGS sequence"/>
</dbReference>
<dbReference type="InterPro" id="IPR000504">
    <property type="entry name" value="RRM_dom"/>
</dbReference>
<feature type="compositionally biased region" description="Basic and acidic residues" evidence="5">
    <location>
        <begin position="45"/>
        <end position="59"/>
    </location>
</feature>
<comment type="caution">
    <text evidence="9">The sequence shown here is derived from an EMBL/GenBank/DDBJ whole genome shotgun (WGS) entry which is preliminary data.</text>
</comment>
<feature type="region of interest" description="Disordered" evidence="5">
    <location>
        <begin position="261"/>
        <end position="286"/>
    </location>
</feature>
<dbReference type="GO" id="GO:0005829">
    <property type="term" value="C:cytosol"/>
    <property type="evidence" value="ECO:0007669"/>
    <property type="project" value="TreeGrafter"/>
</dbReference>
<dbReference type="GO" id="GO:0008033">
    <property type="term" value="P:tRNA processing"/>
    <property type="evidence" value="ECO:0007669"/>
    <property type="project" value="TreeGrafter"/>
</dbReference>
<accession>A0AAN9Z9E2</accession>
<comment type="subcellular location">
    <subcellularLocation>
        <location evidence="1">Nucleus</location>
    </subcellularLocation>
</comment>
<dbReference type="SUPFAM" id="SSF46785">
    <property type="entry name" value="Winged helix' DNA-binding domain"/>
    <property type="match status" value="1"/>
</dbReference>
<keyword evidence="3" id="KW-0539">Nucleus</keyword>
<evidence type="ECO:0000313" key="10">
    <source>
        <dbReference type="Proteomes" id="UP001378592"/>
    </source>
</evidence>
<dbReference type="GO" id="GO:0005634">
    <property type="term" value="C:nucleus"/>
    <property type="evidence" value="ECO:0007669"/>
    <property type="project" value="UniProtKB-SubCell"/>
</dbReference>
<dbReference type="InterPro" id="IPR036388">
    <property type="entry name" value="WH-like_DNA-bd_sf"/>
</dbReference>
<feature type="region of interest" description="Disordered" evidence="5">
    <location>
        <begin position="1"/>
        <end position="67"/>
    </location>
</feature>
<dbReference type="InterPro" id="IPR002344">
    <property type="entry name" value="Lupus_La"/>
</dbReference>
<dbReference type="InterPro" id="IPR036390">
    <property type="entry name" value="WH_DNA-bd_sf"/>
</dbReference>
<dbReference type="InterPro" id="IPR012677">
    <property type="entry name" value="Nucleotide-bd_a/b_plait_sf"/>
</dbReference>
<dbReference type="PANTHER" id="PTHR22792:SF166">
    <property type="entry name" value="LUPUS LA PROTEIN HOMOLOG"/>
    <property type="match status" value="1"/>
</dbReference>
<evidence type="ECO:0000256" key="1">
    <source>
        <dbReference type="ARBA" id="ARBA00004123"/>
    </source>
</evidence>
<gene>
    <name evidence="9" type="ORF">R5R35_003151</name>
</gene>
<sequence>MAEVEVNGAVKKEQEEKSEVSPKKISNDIEMEEKSTAEAEPVAIKTEDSKEASNAKTEDPTDVNNVKTEDIKEASNLEKQIIRQIEYYFGDINLPRDKFLQDQIKLDDGWIPLEIMLKFQRLANLSKDLDVIVTAISKSDNGLIEVSEDKKKIRRSPDKVLPQQTEERKKELMSQTVYCKGFPQDSTLDNLLEYFQKYGKVDSVIMRYYHDKKTKSPNFKGSAFIIFSTREKAEEFLKMEEVKYGETPLLRLWQADYLEKKRSERKPKPQKEGVKQEEQEQEAKSFPRGTVLHLKGNFGNIEREALKAVLEEKGDKVAFINYTKGEEEGWVRMQEENAAKSLVEKLEDNKLVLEEGSVEVRIVEGEEEETFLKDAMSEMLKRRNAARQNFRGRRGGRGGGRGGRGGYNQNRKRKADNAGDGPPAKEVKA</sequence>
<dbReference type="Pfam" id="PF00076">
    <property type="entry name" value="RRM_1"/>
    <property type="match status" value="1"/>
</dbReference>
<keyword evidence="2 4" id="KW-0694">RNA-binding</keyword>
<evidence type="ECO:0000259" key="6">
    <source>
        <dbReference type="PROSITE" id="PS50102"/>
    </source>
</evidence>
<protein>
    <recommendedName>
        <fullName evidence="11">La protein homolog</fullName>
    </recommendedName>
</protein>
<dbReference type="CDD" id="cd12291">
    <property type="entry name" value="RRM1_La"/>
    <property type="match status" value="1"/>
</dbReference>
<dbReference type="Gene3D" id="1.10.10.10">
    <property type="entry name" value="Winged helix-like DNA-binding domain superfamily/Winged helix DNA-binding domain"/>
    <property type="match status" value="1"/>
</dbReference>
<dbReference type="EMBL" id="JAZDUA010000138">
    <property type="protein sequence ID" value="KAK7866730.1"/>
    <property type="molecule type" value="Genomic_DNA"/>
</dbReference>
<dbReference type="SMART" id="SM00360">
    <property type="entry name" value="RRM"/>
    <property type="match status" value="1"/>
</dbReference>
<dbReference type="Pfam" id="PF08777">
    <property type="entry name" value="RRM_3"/>
    <property type="match status" value="1"/>
</dbReference>
<proteinExistence type="predicted"/>
<dbReference type="PROSITE" id="PS51939">
    <property type="entry name" value="XRRM"/>
    <property type="match status" value="1"/>
</dbReference>
<dbReference type="Pfam" id="PF05383">
    <property type="entry name" value="La"/>
    <property type="match status" value="1"/>
</dbReference>
<feature type="compositionally biased region" description="Basic and acidic residues" evidence="5">
    <location>
        <begin position="261"/>
        <end position="285"/>
    </location>
</feature>
<evidence type="ECO:0000256" key="3">
    <source>
        <dbReference type="ARBA" id="ARBA00023242"/>
    </source>
</evidence>
<evidence type="ECO:0000259" key="7">
    <source>
        <dbReference type="PROSITE" id="PS50961"/>
    </source>
</evidence>
<feature type="domain" description="XRRM" evidence="8">
    <location>
        <begin position="285"/>
        <end position="405"/>
    </location>
</feature>
<evidence type="ECO:0000256" key="4">
    <source>
        <dbReference type="PROSITE-ProRule" id="PRU00332"/>
    </source>
</evidence>
<evidence type="ECO:0000313" key="9">
    <source>
        <dbReference type="EMBL" id="KAK7866730.1"/>
    </source>
</evidence>
<dbReference type="SMART" id="SM00715">
    <property type="entry name" value="LA"/>
    <property type="match status" value="1"/>
</dbReference>
<dbReference type="InterPro" id="IPR035979">
    <property type="entry name" value="RBD_domain_sf"/>
</dbReference>
<dbReference type="PANTHER" id="PTHR22792">
    <property type="entry name" value="LUPUS LA PROTEIN-RELATED"/>
    <property type="match status" value="1"/>
</dbReference>
<dbReference type="CDD" id="cd08028">
    <property type="entry name" value="LARP_3"/>
    <property type="match status" value="1"/>
</dbReference>
<name>A0AAN9Z9E2_9ORTH</name>